<feature type="domain" description="Fatty acid hydroxylase" evidence="6">
    <location>
        <begin position="90"/>
        <end position="228"/>
    </location>
</feature>
<dbReference type="PANTHER" id="PTHR11863">
    <property type="entry name" value="STEROL DESATURASE"/>
    <property type="match status" value="1"/>
</dbReference>
<keyword evidence="5" id="KW-0472">Membrane</keyword>
<evidence type="ECO:0000256" key="5">
    <source>
        <dbReference type="ARBA" id="ARBA00023136"/>
    </source>
</evidence>
<comment type="caution">
    <text evidence="7">The sequence shown here is derived from an EMBL/GenBank/DDBJ whole genome shotgun (WGS) entry which is preliminary data.</text>
</comment>
<comment type="similarity">
    <text evidence="2">Belongs to the sterol desaturase family.</text>
</comment>
<evidence type="ECO:0000256" key="3">
    <source>
        <dbReference type="ARBA" id="ARBA00022692"/>
    </source>
</evidence>
<evidence type="ECO:0000313" key="7">
    <source>
        <dbReference type="EMBL" id="KAI3912310.1"/>
    </source>
</evidence>
<dbReference type="Pfam" id="PF04116">
    <property type="entry name" value="FA_hydroxylase"/>
    <property type="match status" value="1"/>
</dbReference>
<comment type="subcellular location">
    <subcellularLocation>
        <location evidence="1">Membrane</location>
    </subcellularLocation>
</comment>
<proteinExistence type="inferred from homology"/>
<dbReference type="GO" id="GO:0016020">
    <property type="term" value="C:membrane"/>
    <property type="evidence" value="ECO:0007669"/>
    <property type="project" value="UniProtKB-SubCell"/>
</dbReference>
<evidence type="ECO:0000256" key="1">
    <source>
        <dbReference type="ARBA" id="ARBA00004370"/>
    </source>
</evidence>
<dbReference type="InterPro" id="IPR006694">
    <property type="entry name" value="Fatty_acid_hydroxylase"/>
</dbReference>
<evidence type="ECO:0000259" key="6">
    <source>
        <dbReference type="Pfam" id="PF04116"/>
    </source>
</evidence>
<dbReference type="AlphaFoldDB" id="A0AAD4SNI8"/>
<evidence type="ECO:0000313" key="8">
    <source>
        <dbReference type="Proteomes" id="UP001202328"/>
    </source>
</evidence>
<dbReference type="Proteomes" id="UP001202328">
    <property type="component" value="Unassembled WGS sequence"/>
</dbReference>
<keyword evidence="4" id="KW-1133">Transmembrane helix</keyword>
<name>A0AAD4SNI8_9MAGN</name>
<protein>
    <recommendedName>
        <fullName evidence="6">Fatty acid hydroxylase domain-containing protein</fullName>
    </recommendedName>
</protein>
<sequence length="322" mass="36827">MGLIAPVIVYWLYAGVHHMLPPLEKYRLHTKKEFAAKDVVPLPTVIRGVLIQQLIQVITLASLTYLFDRSMLTTYRVVVQPSIPVQICQFIVAMLVLDAWQYFVHRHMHTNKFLYKHIHSQHHTLEVPYACGALYAHPLESLIDTFGGVVCFLVSGMTARTGLYFSSITSMKAIDLHSGLWLPPGFGPFQLIFGNNSAYHDIHHYGLRGRKYNYAQPFFIFWDKLLGTHMPYTVVERPKGGYEDSVSLSVSAIPHCLGLQDSVPVIPHFVYLEWISVFSFHVILLTSKDYDGTLFPLSTCCRNLEILLYLKVHLEIFNEEDD</sequence>
<organism evidence="7 8">
    <name type="scientific">Papaver atlanticum</name>
    <dbReference type="NCBI Taxonomy" id="357466"/>
    <lineage>
        <taxon>Eukaryota</taxon>
        <taxon>Viridiplantae</taxon>
        <taxon>Streptophyta</taxon>
        <taxon>Embryophyta</taxon>
        <taxon>Tracheophyta</taxon>
        <taxon>Spermatophyta</taxon>
        <taxon>Magnoliopsida</taxon>
        <taxon>Ranunculales</taxon>
        <taxon>Papaveraceae</taxon>
        <taxon>Papaveroideae</taxon>
        <taxon>Papaver</taxon>
    </lineage>
</organism>
<keyword evidence="8" id="KW-1185">Reference proteome</keyword>
<dbReference type="GO" id="GO:0008610">
    <property type="term" value="P:lipid biosynthetic process"/>
    <property type="evidence" value="ECO:0007669"/>
    <property type="project" value="InterPro"/>
</dbReference>
<gene>
    <name evidence="7" type="ORF">MKW98_023179</name>
</gene>
<dbReference type="EMBL" id="JAJJMB010009803">
    <property type="protein sequence ID" value="KAI3912310.1"/>
    <property type="molecule type" value="Genomic_DNA"/>
</dbReference>
<reference evidence="7" key="1">
    <citation type="submission" date="2022-04" db="EMBL/GenBank/DDBJ databases">
        <title>A functionally conserved STORR gene fusion in Papaver species that diverged 16.8 million years ago.</title>
        <authorList>
            <person name="Catania T."/>
        </authorList>
    </citation>
    <scope>NUCLEOTIDE SEQUENCE</scope>
    <source>
        <strain evidence="7">S-188037</strain>
    </source>
</reference>
<evidence type="ECO:0000256" key="2">
    <source>
        <dbReference type="ARBA" id="ARBA00009324"/>
    </source>
</evidence>
<dbReference type="GO" id="GO:0016491">
    <property type="term" value="F:oxidoreductase activity"/>
    <property type="evidence" value="ECO:0007669"/>
    <property type="project" value="InterPro"/>
</dbReference>
<dbReference type="InterPro" id="IPR050307">
    <property type="entry name" value="Sterol_Desaturase_Related"/>
</dbReference>
<keyword evidence="3" id="KW-0812">Transmembrane</keyword>
<dbReference type="GO" id="GO:0005506">
    <property type="term" value="F:iron ion binding"/>
    <property type="evidence" value="ECO:0007669"/>
    <property type="project" value="InterPro"/>
</dbReference>
<evidence type="ECO:0000256" key="4">
    <source>
        <dbReference type="ARBA" id="ARBA00022989"/>
    </source>
</evidence>
<accession>A0AAD4SNI8</accession>